<proteinExistence type="inferred from homology"/>
<organism evidence="4 5">
    <name type="scientific">Amphritea japonica ATCC BAA-1530</name>
    <dbReference type="NCBI Taxonomy" id="1278309"/>
    <lineage>
        <taxon>Bacteria</taxon>
        <taxon>Pseudomonadati</taxon>
        <taxon>Pseudomonadota</taxon>
        <taxon>Gammaproteobacteria</taxon>
        <taxon>Oceanospirillales</taxon>
        <taxon>Oceanospirillaceae</taxon>
        <taxon>Amphritea</taxon>
    </lineage>
</organism>
<dbReference type="SUPFAM" id="SSF53067">
    <property type="entry name" value="Actin-like ATPase domain"/>
    <property type="match status" value="1"/>
</dbReference>
<dbReference type="InterPro" id="IPR031730">
    <property type="entry name" value="Carbam_trans_C"/>
</dbReference>
<dbReference type="InterPro" id="IPR051338">
    <property type="entry name" value="NodU/CmcH_Carbamoyltrnsfr"/>
</dbReference>
<dbReference type="Proteomes" id="UP000595663">
    <property type="component" value="Chromosome"/>
</dbReference>
<evidence type="ECO:0000313" key="4">
    <source>
        <dbReference type="EMBL" id="BBB25499.1"/>
    </source>
</evidence>
<reference evidence="4 5" key="1">
    <citation type="journal article" date="2008" name="Int. J. Syst. Evol. Microbiol.">
        <title>Amphritea japonica sp. nov. and Amphritea balenae sp. nov., isolated from the sediment adjacent to sperm whale carcasses off Kagoshima, Japan.</title>
        <authorList>
            <person name="Miyazaki M."/>
            <person name="Nogi Y."/>
            <person name="Fujiwara Y."/>
            <person name="Kawato M."/>
            <person name="Nagahama T."/>
            <person name="Kubokawa K."/>
            <person name="Horikoshi K."/>
        </authorList>
    </citation>
    <scope>NUCLEOTIDE SEQUENCE [LARGE SCALE GENOMIC DNA]</scope>
    <source>
        <strain evidence="4 5">ATCC BAA-1530</strain>
    </source>
</reference>
<comment type="similarity">
    <text evidence="1">Belongs to the NodU/CmcH family.</text>
</comment>
<keyword evidence="5" id="KW-1185">Reference proteome</keyword>
<dbReference type="PANTHER" id="PTHR34847">
    <property type="entry name" value="NODULATION PROTEIN U"/>
    <property type="match status" value="1"/>
</dbReference>
<evidence type="ECO:0000256" key="1">
    <source>
        <dbReference type="ARBA" id="ARBA00006129"/>
    </source>
</evidence>
<feature type="domain" description="Carbamoyltransferase" evidence="2">
    <location>
        <begin position="16"/>
        <end position="351"/>
    </location>
</feature>
<dbReference type="KEGG" id="ajp:AMJAP_0902"/>
<feature type="domain" description="Carbamoyltransferase C-terminal" evidence="3">
    <location>
        <begin position="415"/>
        <end position="608"/>
    </location>
</feature>
<dbReference type="EC" id="2.1.3.-" evidence="4"/>
<keyword evidence="4" id="KW-0808">Transferase</keyword>
<dbReference type="PANTHER" id="PTHR34847:SF1">
    <property type="entry name" value="NODULATION PROTEIN U"/>
    <property type="match status" value="1"/>
</dbReference>
<accession>A0A7R6SRQ2</accession>
<dbReference type="Gene3D" id="3.90.870.20">
    <property type="entry name" value="Carbamoyltransferase, C-terminal domain"/>
    <property type="match status" value="1"/>
</dbReference>
<dbReference type="GO" id="GO:0016740">
    <property type="term" value="F:transferase activity"/>
    <property type="evidence" value="ECO:0007669"/>
    <property type="project" value="UniProtKB-KW"/>
</dbReference>
<dbReference type="InterPro" id="IPR043129">
    <property type="entry name" value="ATPase_NBD"/>
</dbReference>
<evidence type="ECO:0000313" key="5">
    <source>
        <dbReference type="Proteomes" id="UP000595663"/>
    </source>
</evidence>
<protein>
    <submittedName>
        <fullName evidence="4">Carbamoyltransferase</fullName>
        <ecNumber evidence="4">2.1.3.-</ecNumber>
    </submittedName>
</protein>
<dbReference type="CDD" id="cd24098">
    <property type="entry name" value="ASKHA_NBD_TobZ_N"/>
    <property type="match status" value="1"/>
</dbReference>
<evidence type="ECO:0000259" key="2">
    <source>
        <dbReference type="Pfam" id="PF02543"/>
    </source>
</evidence>
<dbReference type="Pfam" id="PF02543">
    <property type="entry name" value="Carbam_trans_N"/>
    <property type="match status" value="1"/>
</dbReference>
<dbReference type="InterPro" id="IPR003696">
    <property type="entry name" value="Carbtransf_dom"/>
</dbReference>
<dbReference type="InterPro" id="IPR038152">
    <property type="entry name" value="Carbam_trans_C_sf"/>
</dbReference>
<sequence length="627" mass="69081">MRVCGTENLMSGEKIVLGVSGLFHDSAAALVKGNKVLAAAQEERFTRKKGDASFPVNSIKYCLRHLPKGCDLDAVAFYENPRLKMDRIFKSAVRNAPRGAPIWAQALRAVDELNRQLPKALLGILDDPEKLFFSTHHRSHAASAFYPSPFSKAAVLVVDGVGEWSTTSIWSGDRNELVPQGEVRFPHSLGLFYSAFTQYCGFKVNSGEYKLMGLAPFGNPIYEQKILDEMIDVKPDGSFTLNLKYFEFHTGVSTISPLFGSFFGEPARLPESPVSQHFMDIAASVQSVINQVMQALARSALELTGMNRLCLAGGVALNCVANSKIFLNTPGLEGVWVQPAAGDAGGALGAAFDVALQLSERPKPSIDKAIKNKDGMQGGYLGPHYSPVQIESALQRNRLVYTKYESDEQLCHAVADLLAKGQILGHFDGRMEFGPRALGNRSILADPRPVDMMSRVNLKIKFREGWRPFAPLVLLEESERLFEGITESPYMLLVSRLNKRFCTGPKVNDVRGSGVYKLAELQRSVTTEFNAISHIDYSSRLQTVTNESESRVYRILKAFHESTGCPMLLNTSFNVRGEPIVCAPGHAIKCFLNTHMDALVIGDFIVSKSAQESWVAGRVGRMKFNDD</sequence>
<evidence type="ECO:0000259" key="3">
    <source>
        <dbReference type="Pfam" id="PF16861"/>
    </source>
</evidence>
<name>A0A7R6SRQ2_9GAMM</name>
<dbReference type="Pfam" id="PF16861">
    <property type="entry name" value="Carbam_trans_C"/>
    <property type="match status" value="1"/>
</dbReference>
<dbReference type="AlphaFoldDB" id="A0A7R6SRQ2"/>
<gene>
    <name evidence="4" type="ORF">AMJAP_0902</name>
</gene>
<dbReference type="Gene3D" id="3.30.420.40">
    <property type="match status" value="2"/>
</dbReference>
<dbReference type="EMBL" id="AP014545">
    <property type="protein sequence ID" value="BBB25499.1"/>
    <property type="molecule type" value="Genomic_DNA"/>
</dbReference>